<keyword evidence="6" id="KW-0808">Transferase</keyword>
<name>A0AAN6L3S9_9PEZI</name>
<dbReference type="Pfam" id="PF00155">
    <property type="entry name" value="Aminotran_1_2"/>
    <property type="match status" value="1"/>
</dbReference>
<dbReference type="GO" id="GO:0006571">
    <property type="term" value="P:tyrosine biosynthetic process"/>
    <property type="evidence" value="ECO:0007669"/>
    <property type="project" value="TreeGrafter"/>
</dbReference>
<gene>
    <name evidence="12" type="primary">ARO8_1</name>
    <name evidence="12" type="ORF">LTR91_000104</name>
</gene>
<dbReference type="GO" id="GO:0030170">
    <property type="term" value="F:pyridoxal phosphate binding"/>
    <property type="evidence" value="ECO:0007669"/>
    <property type="project" value="InterPro"/>
</dbReference>
<evidence type="ECO:0000259" key="11">
    <source>
        <dbReference type="Pfam" id="PF00155"/>
    </source>
</evidence>
<dbReference type="GO" id="GO:0047536">
    <property type="term" value="F:2-aminoadipate transaminase activity"/>
    <property type="evidence" value="ECO:0007669"/>
    <property type="project" value="TreeGrafter"/>
</dbReference>
<feature type="compositionally biased region" description="Polar residues" evidence="10">
    <location>
        <begin position="580"/>
        <end position="591"/>
    </location>
</feature>
<evidence type="ECO:0000256" key="6">
    <source>
        <dbReference type="ARBA" id="ARBA00022679"/>
    </source>
</evidence>
<evidence type="ECO:0000313" key="13">
    <source>
        <dbReference type="Proteomes" id="UP001175353"/>
    </source>
</evidence>
<dbReference type="CDD" id="cd00609">
    <property type="entry name" value="AAT_like"/>
    <property type="match status" value="1"/>
</dbReference>
<dbReference type="InterPro" id="IPR015421">
    <property type="entry name" value="PyrdxlP-dep_Trfase_major"/>
</dbReference>
<feature type="region of interest" description="Disordered" evidence="10">
    <location>
        <begin position="565"/>
        <end position="619"/>
    </location>
</feature>
<evidence type="ECO:0000256" key="10">
    <source>
        <dbReference type="SAM" id="MobiDB-lite"/>
    </source>
</evidence>
<dbReference type="PANTHER" id="PTHR42790">
    <property type="entry name" value="AMINOTRANSFERASE"/>
    <property type="match status" value="1"/>
</dbReference>
<comment type="similarity">
    <text evidence="3">Belongs to the class-I pyridoxal-phosphate-dependent aminotransferase family.</text>
</comment>
<keyword evidence="4" id="KW-0963">Cytoplasm</keyword>
<proteinExistence type="inferred from homology"/>
<dbReference type="Proteomes" id="UP001175353">
    <property type="component" value="Unassembled WGS sequence"/>
</dbReference>
<dbReference type="GO" id="GO:0005737">
    <property type="term" value="C:cytoplasm"/>
    <property type="evidence" value="ECO:0007669"/>
    <property type="project" value="UniProtKB-SubCell"/>
</dbReference>
<accession>A0AAN6L3S9</accession>
<organism evidence="12 13">
    <name type="scientific">Friedmanniomyces endolithicus</name>
    <dbReference type="NCBI Taxonomy" id="329885"/>
    <lineage>
        <taxon>Eukaryota</taxon>
        <taxon>Fungi</taxon>
        <taxon>Dikarya</taxon>
        <taxon>Ascomycota</taxon>
        <taxon>Pezizomycotina</taxon>
        <taxon>Dothideomycetes</taxon>
        <taxon>Dothideomycetidae</taxon>
        <taxon>Mycosphaerellales</taxon>
        <taxon>Teratosphaeriaceae</taxon>
        <taxon>Friedmanniomyces</taxon>
    </lineage>
</organism>
<evidence type="ECO:0000256" key="4">
    <source>
        <dbReference type="ARBA" id="ARBA00022490"/>
    </source>
</evidence>
<dbReference type="EC" id="2.6.1.57" evidence="9"/>
<evidence type="ECO:0000256" key="9">
    <source>
        <dbReference type="ARBA" id="ARBA00067014"/>
    </source>
</evidence>
<comment type="subcellular location">
    <subcellularLocation>
        <location evidence="2">Cytoplasm</location>
    </subcellularLocation>
</comment>
<dbReference type="InterPro" id="IPR004839">
    <property type="entry name" value="Aminotransferase_I/II_large"/>
</dbReference>
<dbReference type="GO" id="GO:0019878">
    <property type="term" value="P:lysine biosynthetic process via aminoadipic acid"/>
    <property type="evidence" value="ECO:0007669"/>
    <property type="project" value="TreeGrafter"/>
</dbReference>
<dbReference type="FunFam" id="3.40.640.10:FF:000074">
    <property type="entry name" value="Aromatic amino acid aminotransferase"/>
    <property type="match status" value="1"/>
</dbReference>
<protein>
    <recommendedName>
        <fullName evidence="9">aromatic-amino-acid transaminase</fullName>
        <ecNumber evidence="9">2.6.1.57</ecNumber>
    </recommendedName>
</protein>
<evidence type="ECO:0000256" key="2">
    <source>
        <dbReference type="ARBA" id="ARBA00004496"/>
    </source>
</evidence>
<dbReference type="InterPro" id="IPR050859">
    <property type="entry name" value="Class-I_PLP-dep_aminotransf"/>
</dbReference>
<keyword evidence="5 12" id="KW-0032">Aminotransferase</keyword>
<keyword evidence="13" id="KW-1185">Reference proteome</keyword>
<dbReference type="SUPFAM" id="SSF53383">
    <property type="entry name" value="PLP-dependent transferases"/>
    <property type="match status" value="1"/>
</dbReference>
<sequence length="641" mass="70942">MAPPSAIEVLPEPDTSTFTIPDRLTVRHIAKRRAASGKLIAGVAAAADVGAFKGRTHHVHKPLAKRWDHRLTDEAKTRGGSSLKEAAKFLKQPGLISLGGGLPSSEYFPVEEMSFKVPILNSATGERHAVLTAGKHDMAHGTSDYDLATALQYGQGHGSAQLLRFLVEHTELVHNPPYSDWSCTMTVGSTSAFDMAIRMFAKPGDWILSEEYTFPAMVETAAPMGVRVAAVRMDEGGMLADSLDEVLRTWDEQARGGKKPVLLYTVPTGQNPTGSTQSLQRRKEIYAVAQKHDLYILEDEPYYFLQMQPYTGPNAPDIPPPASHEEFLLSLVPSYLSLDVDGRVMRMDSFSKVIAPGTRVGWITASEQICKRYGVHADLSTQSPSGFSQMMLFKILEEQWGHGGFLDWLLHIRMEYTARRNVILDACEQFLPKEVVSWKAPKAGMFQWMRVEWEKHPDYSSKTLLEIEDELFHANMRHGTLLMKGSWFCPDKEADTGKMFFRATYAAAPLDQIREAVRRFGESLREAFGLVGLADGDSKALRAVIIIVEDNTCTKHLLHPFPTPHSCTPPIHHGHPEIPQPSSRQSTQPNRQRLLGLDRARDTGSGQNHTREESELDAVGGARLHAVGAQGVDEADAAAGY</sequence>
<evidence type="ECO:0000256" key="3">
    <source>
        <dbReference type="ARBA" id="ARBA00007441"/>
    </source>
</evidence>
<keyword evidence="7" id="KW-0663">Pyridoxal phosphate</keyword>
<dbReference type="EMBL" id="JAUJLE010000001">
    <property type="protein sequence ID" value="KAK1016086.1"/>
    <property type="molecule type" value="Genomic_DNA"/>
</dbReference>
<reference evidence="12" key="1">
    <citation type="submission" date="2023-06" db="EMBL/GenBank/DDBJ databases">
        <title>Black Yeasts Isolated from many extreme environments.</title>
        <authorList>
            <person name="Coleine C."/>
            <person name="Stajich J.E."/>
            <person name="Selbmann L."/>
        </authorList>
    </citation>
    <scope>NUCLEOTIDE SEQUENCE</scope>
    <source>
        <strain evidence="12">CCFEE 5200</strain>
    </source>
</reference>
<comment type="caution">
    <text evidence="12">The sequence shown here is derived from an EMBL/GenBank/DDBJ whole genome shotgun (WGS) entry which is preliminary data.</text>
</comment>
<evidence type="ECO:0000256" key="7">
    <source>
        <dbReference type="ARBA" id="ARBA00022898"/>
    </source>
</evidence>
<evidence type="ECO:0000313" key="12">
    <source>
        <dbReference type="EMBL" id="KAK1016086.1"/>
    </source>
</evidence>
<comment type="cofactor">
    <cofactor evidence="1">
        <name>pyridoxal 5'-phosphate</name>
        <dbReference type="ChEBI" id="CHEBI:597326"/>
    </cofactor>
</comment>
<feature type="domain" description="Aminotransferase class I/classII large" evidence="11">
    <location>
        <begin position="149"/>
        <end position="520"/>
    </location>
</feature>
<evidence type="ECO:0000256" key="1">
    <source>
        <dbReference type="ARBA" id="ARBA00001933"/>
    </source>
</evidence>
<dbReference type="GO" id="GO:0009074">
    <property type="term" value="P:aromatic amino acid family catabolic process"/>
    <property type="evidence" value="ECO:0007669"/>
    <property type="project" value="TreeGrafter"/>
</dbReference>
<dbReference type="Gene3D" id="3.40.640.10">
    <property type="entry name" value="Type I PLP-dependent aspartate aminotransferase-like (Major domain)"/>
    <property type="match status" value="1"/>
</dbReference>
<comment type="catalytic activity">
    <reaction evidence="8">
        <text>an aromatic L-alpha-amino acid + 2-oxoglutarate = an aromatic oxo-acid + L-glutamate</text>
        <dbReference type="Rhea" id="RHEA:17533"/>
        <dbReference type="ChEBI" id="CHEBI:16810"/>
        <dbReference type="ChEBI" id="CHEBI:29985"/>
        <dbReference type="ChEBI" id="CHEBI:73309"/>
        <dbReference type="ChEBI" id="CHEBI:84824"/>
        <dbReference type="EC" id="2.6.1.57"/>
    </reaction>
</comment>
<dbReference type="InterPro" id="IPR015424">
    <property type="entry name" value="PyrdxlP-dep_Trfase"/>
</dbReference>
<dbReference type="PANTHER" id="PTHR42790:SF21">
    <property type="entry name" value="AROMATIC_AMINOADIPATE AMINOTRANSFERASE 1"/>
    <property type="match status" value="1"/>
</dbReference>
<evidence type="ECO:0000256" key="8">
    <source>
        <dbReference type="ARBA" id="ARBA00051993"/>
    </source>
</evidence>
<dbReference type="GO" id="GO:0008793">
    <property type="term" value="F:aromatic-amino-acid transaminase activity"/>
    <property type="evidence" value="ECO:0007669"/>
    <property type="project" value="TreeGrafter"/>
</dbReference>
<dbReference type="AlphaFoldDB" id="A0AAN6L3S9"/>
<evidence type="ECO:0000256" key="5">
    <source>
        <dbReference type="ARBA" id="ARBA00022576"/>
    </source>
</evidence>